<name>A0A068WKD7_ECHGR</name>
<evidence type="ECO:0000313" key="3">
    <source>
        <dbReference type="WBParaSite" id="EgrG_000582000"/>
    </source>
</evidence>
<reference evidence="3" key="3">
    <citation type="submission" date="2020-10" db="UniProtKB">
        <authorList>
            <consortium name="WormBaseParasite"/>
        </authorList>
    </citation>
    <scope>IDENTIFICATION</scope>
</reference>
<evidence type="ECO:0000313" key="1">
    <source>
        <dbReference type="EMBL" id="CDS18074.1"/>
    </source>
</evidence>
<evidence type="ECO:0000313" key="2">
    <source>
        <dbReference type="Proteomes" id="UP000492820"/>
    </source>
</evidence>
<dbReference type="Proteomes" id="UP000492820">
    <property type="component" value="Unassembled WGS sequence"/>
</dbReference>
<dbReference type="AlphaFoldDB" id="A0A068WKD7"/>
<reference evidence="1" key="2">
    <citation type="submission" date="2014-06" db="EMBL/GenBank/DDBJ databases">
        <authorList>
            <person name="Aslett M."/>
        </authorList>
    </citation>
    <scope>NUCLEOTIDE SEQUENCE</scope>
</reference>
<protein>
    <submittedName>
        <fullName evidence="3">Transposase</fullName>
    </submittedName>
</protein>
<accession>A0A068WKD7</accession>
<sequence length="63" mass="7549">MRTELSEHLLLLPHAAPSPVRDSWRLGGELKFVKKARWSHNYRLYISPRQKQLLKKCHKHPHQ</sequence>
<proteinExistence type="predicted"/>
<dbReference type="WBParaSite" id="EgrG_000582000">
    <property type="protein sequence ID" value="EgrG_000582000"/>
    <property type="gene ID" value="EgrG_000582000"/>
</dbReference>
<reference evidence="1 2" key="1">
    <citation type="journal article" date="2013" name="Nature">
        <title>The genomes of four tapeworm species reveal adaptations to parasitism.</title>
        <authorList>
            <person name="Tsai I.J."/>
            <person name="Zarowiecki M."/>
            <person name="Holroyd N."/>
            <person name="Garciarrubio A."/>
            <person name="Sanchez-Flores A."/>
            <person name="Brooks K.L."/>
            <person name="Tracey A."/>
            <person name="Bobes R.J."/>
            <person name="Fragoso G."/>
            <person name="Sciutto E."/>
            <person name="Aslett M."/>
            <person name="Beasley H."/>
            <person name="Bennett H.M."/>
            <person name="Cai J."/>
            <person name="Camicia F."/>
            <person name="Clark R."/>
            <person name="Cucher M."/>
            <person name="De Silva N."/>
            <person name="Day T.A."/>
            <person name="Deplazes P."/>
            <person name="Estrada K."/>
            <person name="Fernandez C."/>
            <person name="Holland P.W."/>
            <person name="Hou J."/>
            <person name="Hu S."/>
            <person name="Huckvale T."/>
            <person name="Hung S.S."/>
            <person name="Kamenetzky L."/>
            <person name="Keane J.A."/>
            <person name="Kiss F."/>
            <person name="Koziol U."/>
            <person name="Lambert O."/>
            <person name="Liu K."/>
            <person name="Luo X."/>
            <person name="Luo Y."/>
            <person name="Macchiaroli N."/>
            <person name="Nichol S."/>
            <person name="Paps J."/>
            <person name="Parkinson J."/>
            <person name="Pouchkina-Stantcheva N."/>
            <person name="Riddiford N."/>
            <person name="Rosenzvit M."/>
            <person name="Salinas G."/>
            <person name="Wasmuth J.D."/>
            <person name="Zamanian M."/>
            <person name="Zheng Y."/>
            <person name="Cai X."/>
            <person name="Soberon X."/>
            <person name="Olson P.D."/>
            <person name="Laclette J.P."/>
            <person name="Brehm K."/>
            <person name="Berriman M."/>
            <person name="Garciarrubio A."/>
            <person name="Bobes R.J."/>
            <person name="Fragoso G."/>
            <person name="Sanchez-Flores A."/>
            <person name="Estrada K."/>
            <person name="Cevallos M.A."/>
            <person name="Morett E."/>
            <person name="Gonzalez V."/>
            <person name="Portillo T."/>
            <person name="Ochoa-Leyva A."/>
            <person name="Jose M.V."/>
            <person name="Sciutto E."/>
            <person name="Landa A."/>
            <person name="Jimenez L."/>
            <person name="Valdes V."/>
            <person name="Carrero J.C."/>
            <person name="Larralde C."/>
            <person name="Morales-Montor J."/>
            <person name="Limon-Lason J."/>
            <person name="Soberon X."/>
            <person name="Laclette J.P."/>
        </authorList>
    </citation>
    <scope>NUCLEOTIDE SEQUENCE [LARGE SCALE GENOMIC DNA]</scope>
</reference>
<gene>
    <name evidence="1" type="ORF">EgrG_000582000</name>
</gene>
<organism evidence="1">
    <name type="scientific">Echinococcus granulosus</name>
    <name type="common">Hydatid tapeworm</name>
    <dbReference type="NCBI Taxonomy" id="6210"/>
    <lineage>
        <taxon>Eukaryota</taxon>
        <taxon>Metazoa</taxon>
        <taxon>Spiralia</taxon>
        <taxon>Lophotrochozoa</taxon>
        <taxon>Platyhelminthes</taxon>
        <taxon>Cestoda</taxon>
        <taxon>Eucestoda</taxon>
        <taxon>Cyclophyllidea</taxon>
        <taxon>Taeniidae</taxon>
        <taxon>Echinococcus</taxon>
        <taxon>Echinococcus granulosus group</taxon>
    </lineage>
</organism>
<dbReference type="EMBL" id="LK028578">
    <property type="protein sequence ID" value="CDS18074.1"/>
    <property type="molecule type" value="Genomic_DNA"/>
</dbReference>